<feature type="compositionally biased region" description="Basic and acidic residues" evidence="9">
    <location>
        <begin position="1213"/>
        <end position="1224"/>
    </location>
</feature>
<protein>
    <submittedName>
        <fullName evidence="11">Pyruvate:ferredoxin oxidoreductase core domain II</fullName>
        <ecNumber evidence="11">1.2.-.-</ecNumber>
    </submittedName>
</protein>
<dbReference type="SMART" id="SM00890">
    <property type="entry name" value="EKR"/>
    <property type="match status" value="1"/>
</dbReference>
<evidence type="ECO:0000256" key="8">
    <source>
        <dbReference type="ARBA" id="ARBA00023014"/>
    </source>
</evidence>
<evidence type="ECO:0000259" key="10">
    <source>
        <dbReference type="PROSITE" id="PS51379"/>
    </source>
</evidence>
<dbReference type="EC" id="1.2.-.-" evidence="11"/>
<feature type="compositionally biased region" description="Basic and acidic residues" evidence="9">
    <location>
        <begin position="1298"/>
        <end position="1308"/>
    </location>
</feature>
<evidence type="ECO:0000256" key="5">
    <source>
        <dbReference type="ARBA" id="ARBA00022982"/>
    </source>
</evidence>
<evidence type="ECO:0000313" key="12">
    <source>
        <dbReference type="Proteomes" id="UP000265962"/>
    </source>
</evidence>
<keyword evidence="12" id="KW-1185">Reference proteome</keyword>
<dbReference type="NCBIfam" id="TIGR02176">
    <property type="entry name" value="pyruv_ox_red"/>
    <property type="match status" value="1"/>
</dbReference>
<dbReference type="Pfam" id="PF17147">
    <property type="entry name" value="PFOR_II"/>
    <property type="match status" value="1"/>
</dbReference>
<accession>A0A375I337</accession>
<dbReference type="Gene3D" id="3.40.50.970">
    <property type="match status" value="2"/>
</dbReference>
<evidence type="ECO:0000256" key="9">
    <source>
        <dbReference type="SAM" id="MobiDB-lite"/>
    </source>
</evidence>
<feature type="region of interest" description="Disordered" evidence="9">
    <location>
        <begin position="1205"/>
        <end position="1332"/>
    </location>
</feature>
<keyword evidence="3" id="KW-0004">4Fe-4S</keyword>
<name>A0A375I337_9ACTN</name>
<dbReference type="InterPro" id="IPR017896">
    <property type="entry name" value="4Fe4S_Fe-S-bd"/>
</dbReference>
<dbReference type="SUPFAM" id="SSF53323">
    <property type="entry name" value="Pyruvate-ferredoxin oxidoreductase, PFOR, domain III"/>
    <property type="match status" value="1"/>
</dbReference>
<dbReference type="Pfam" id="PF01558">
    <property type="entry name" value="POR"/>
    <property type="match status" value="1"/>
</dbReference>
<dbReference type="Pfam" id="PF02775">
    <property type="entry name" value="TPP_enzyme_C"/>
    <property type="match status" value="1"/>
</dbReference>
<feature type="compositionally biased region" description="Low complexity" evidence="9">
    <location>
        <begin position="1239"/>
        <end position="1249"/>
    </location>
</feature>
<dbReference type="Pfam" id="PF10371">
    <property type="entry name" value="EKR"/>
    <property type="match status" value="1"/>
</dbReference>
<dbReference type="PANTHER" id="PTHR32154">
    <property type="entry name" value="PYRUVATE-FLAVODOXIN OXIDOREDUCTASE-RELATED"/>
    <property type="match status" value="1"/>
</dbReference>
<feature type="compositionally biased region" description="Basic and acidic residues" evidence="9">
    <location>
        <begin position="1318"/>
        <end position="1332"/>
    </location>
</feature>
<dbReference type="SUPFAM" id="SSF54862">
    <property type="entry name" value="4Fe-4S ferredoxins"/>
    <property type="match status" value="1"/>
</dbReference>
<dbReference type="InterPro" id="IPR011766">
    <property type="entry name" value="TPP_enzyme_TPP-bd"/>
</dbReference>
<dbReference type="Proteomes" id="UP000265962">
    <property type="component" value="Unassembled WGS sequence"/>
</dbReference>
<dbReference type="PROSITE" id="PS00198">
    <property type="entry name" value="4FE4S_FER_1"/>
    <property type="match status" value="2"/>
</dbReference>
<dbReference type="InterPro" id="IPR019456">
    <property type="entry name" value="Pyrv-flavodox_OxRtase_EKR"/>
</dbReference>
<organism evidence="11 12">
    <name type="scientific">Propionibacterium ruminifibrarum</name>
    <dbReference type="NCBI Taxonomy" id="1962131"/>
    <lineage>
        <taxon>Bacteria</taxon>
        <taxon>Bacillati</taxon>
        <taxon>Actinomycetota</taxon>
        <taxon>Actinomycetes</taxon>
        <taxon>Propionibacteriales</taxon>
        <taxon>Propionibacteriaceae</taxon>
        <taxon>Propionibacterium</taxon>
    </lineage>
</organism>
<feature type="domain" description="4Fe-4S ferredoxin-type" evidence="10">
    <location>
        <begin position="767"/>
        <end position="796"/>
    </location>
</feature>
<dbReference type="InterPro" id="IPR037112">
    <property type="entry name" value="Pyrv-flavodox_OxR_EKR_sf"/>
</dbReference>
<dbReference type="Pfam" id="PF12838">
    <property type="entry name" value="Fer4_7"/>
    <property type="match status" value="1"/>
</dbReference>
<dbReference type="SUPFAM" id="SSF52518">
    <property type="entry name" value="Thiamin diphosphate-binding fold (THDP-binding)"/>
    <property type="match status" value="2"/>
</dbReference>
<dbReference type="GO" id="GO:0006979">
    <property type="term" value="P:response to oxidative stress"/>
    <property type="evidence" value="ECO:0007669"/>
    <property type="project" value="TreeGrafter"/>
</dbReference>
<dbReference type="RefSeq" id="WP_239018375.1">
    <property type="nucleotide sequence ID" value="NZ_OMOH01000002.1"/>
</dbReference>
<dbReference type="GO" id="GO:0030976">
    <property type="term" value="F:thiamine pyrophosphate binding"/>
    <property type="evidence" value="ECO:0007669"/>
    <property type="project" value="InterPro"/>
</dbReference>
<evidence type="ECO:0000256" key="1">
    <source>
        <dbReference type="ARBA" id="ARBA00009032"/>
    </source>
</evidence>
<dbReference type="PANTHER" id="PTHR32154:SF0">
    <property type="entry name" value="PYRUVATE-FLAVODOXIN OXIDOREDUCTASE-RELATED"/>
    <property type="match status" value="1"/>
</dbReference>
<dbReference type="InterPro" id="IPR002880">
    <property type="entry name" value="Pyrv_Fd/Flavodoxin_OxRdtase_N"/>
</dbReference>
<dbReference type="InterPro" id="IPR019752">
    <property type="entry name" value="Pyrv/ketoisovalerate_OxRed_cat"/>
</dbReference>
<gene>
    <name evidence="11" type="ORF">PROPJV5_0668</name>
</gene>
<keyword evidence="4" id="KW-0479">Metal-binding</keyword>
<dbReference type="GO" id="GO:0022900">
    <property type="term" value="P:electron transport chain"/>
    <property type="evidence" value="ECO:0007669"/>
    <property type="project" value="InterPro"/>
</dbReference>
<dbReference type="FunFam" id="3.40.50.970:FF:000012">
    <property type="entry name" value="Pyruvate:ferredoxin (Flavodoxin) oxidoreductase"/>
    <property type="match status" value="1"/>
</dbReference>
<dbReference type="InterPro" id="IPR029061">
    <property type="entry name" value="THDP-binding"/>
</dbReference>
<dbReference type="InterPro" id="IPR011895">
    <property type="entry name" value="Pyrv_flavodox_OxRed"/>
</dbReference>
<keyword evidence="6 11" id="KW-0560">Oxidoreductase</keyword>
<evidence type="ECO:0000256" key="4">
    <source>
        <dbReference type="ARBA" id="ARBA00022723"/>
    </source>
</evidence>
<keyword evidence="7" id="KW-0408">Iron</keyword>
<dbReference type="FunFam" id="3.30.70.20:FF:000022">
    <property type="entry name" value="Pyruvate:ferredoxin (Flavodoxin) oxidoreductase"/>
    <property type="match status" value="1"/>
</dbReference>
<evidence type="ECO:0000256" key="2">
    <source>
        <dbReference type="ARBA" id="ARBA00022448"/>
    </source>
</evidence>
<dbReference type="Gene3D" id="3.40.50.920">
    <property type="match status" value="1"/>
</dbReference>
<dbReference type="GO" id="GO:0005506">
    <property type="term" value="F:iron ion binding"/>
    <property type="evidence" value="ECO:0007669"/>
    <property type="project" value="InterPro"/>
</dbReference>
<proteinExistence type="inferred from homology"/>
<keyword evidence="8" id="KW-0411">Iron-sulfur</keyword>
<dbReference type="InterPro" id="IPR017900">
    <property type="entry name" value="4Fe4S_Fe_S_CS"/>
</dbReference>
<evidence type="ECO:0000256" key="3">
    <source>
        <dbReference type="ARBA" id="ARBA00022485"/>
    </source>
</evidence>
<feature type="region of interest" description="Disordered" evidence="9">
    <location>
        <begin position="1"/>
        <end position="36"/>
    </location>
</feature>
<dbReference type="SUPFAM" id="SSF52922">
    <property type="entry name" value="TK C-terminal domain-like"/>
    <property type="match status" value="1"/>
</dbReference>
<dbReference type="GO" id="GO:0000287">
    <property type="term" value="F:magnesium ion binding"/>
    <property type="evidence" value="ECO:0007669"/>
    <property type="project" value="UniProtKB-ARBA"/>
</dbReference>
<dbReference type="GO" id="GO:0051539">
    <property type="term" value="F:4 iron, 4 sulfur cluster binding"/>
    <property type="evidence" value="ECO:0007669"/>
    <property type="project" value="UniProtKB-KW"/>
</dbReference>
<dbReference type="FunFam" id="3.40.50.920:FF:000007">
    <property type="entry name" value="Pyruvate:ferredoxin (Flavodoxin) oxidoreductase"/>
    <property type="match status" value="1"/>
</dbReference>
<dbReference type="Gene3D" id="3.30.70.20">
    <property type="match status" value="1"/>
</dbReference>
<feature type="domain" description="4Fe-4S ferredoxin-type" evidence="10">
    <location>
        <begin position="711"/>
        <end position="740"/>
    </location>
</feature>
<dbReference type="GO" id="GO:0016903">
    <property type="term" value="F:oxidoreductase activity, acting on the aldehyde or oxo group of donors"/>
    <property type="evidence" value="ECO:0007669"/>
    <property type="project" value="InterPro"/>
</dbReference>
<dbReference type="CDD" id="cd03377">
    <property type="entry name" value="TPP_PFOR_PNO"/>
    <property type="match status" value="1"/>
</dbReference>
<dbReference type="PROSITE" id="PS51379">
    <property type="entry name" value="4FE4S_FER_2"/>
    <property type="match status" value="2"/>
</dbReference>
<dbReference type="CDD" id="cd07034">
    <property type="entry name" value="TPP_PYR_PFOR_IOR-alpha_like"/>
    <property type="match status" value="1"/>
</dbReference>
<dbReference type="Pfam" id="PF01855">
    <property type="entry name" value="POR_N"/>
    <property type="match status" value="1"/>
</dbReference>
<reference evidence="12" key="1">
    <citation type="submission" date="2018-02" db="EMBL/GenBank/DDBJ databases">
        <authorList>
            <person name="Hornung B."/>
        </authorList>
    </citation>
    <scope>NUCLEOTIDE SEQUENCE [LARGE SCALE GENOMIC DNA]</scope>
</reference>
<comment type="similarity">
    <text evidence="1">Belongs to the pyruvate:ferredoxin/flavodoxin oxidoreductase family.</text>
</comment>
<keyword evidence="5" id="KW-0249">Electron transport</keyword>
<evidence type="ECO:0000256" key="6">
    <source>
        <dbReference type="ARBA" id="ARBA00023002"/>
    </source>
</evidence>
<dbReference type="InterPro" id="IPR033412">
    <property type="entry name" value="PFOR_II"/>
</dbReference>
<dbReference type="InterPro" id="IPR050722">
    <property type="entry name" value="Pyruvate:ferred/Flavod_OxRd"/>
</dbReference>
<keyword evidence="11" id="KW-0670">Pyruvate</keyword>
<evidence type="ECO:0000313" key="11">
    <source>
        <dbReference type="EMBL" id="SPF67709.1"/>
    </source>
</evidence>
<keyword evidence="2" id="KW-0813">Transport</keyword>
<dbReference type="Gene3D" id="3.40.920.10">
    <property type="entry name" value="Pyruvate-ferredoxin oxidoreductase, PFOR, domain III"/>
    <property type="match status" value="1"/>
</dbReference>
<sequence length="1332" mass="143342">MTTYARPAGSAGTIDQAVPTRAGASGAPQPQGCRETMDGNEAAARVAHAMSEVISIYPITPSSAMAESCDAWSAAGRTNIWGGVPDVVEMQSEGGAAGALHGAVTKGVMGTTFTASQGLLLMIPNMYKIAGELTPAVIHVAARAIATHALSIFGDHSDVMACRQTGWAMLCASNVQEAHDFAAVSHVATLRTRVPFLHFFDGFRTSHEINTIDTLTKEDLAALVREEDVLAHRERGLTPDAPQLRGTAQNPDVYFQAREAVNPFYDVTPGVVQEVMDELAARCGRQYHLVDYVGAPDAEDVIVIMGSGGATVRETVETLNAAGARLGVAQVRLYRPFPAQALIAALPASVRRIAVLDRTKEPGSAGEPLFADVVMAVAEAAEHFTGGLPQVTGGRYGLGSKEFTPAMAKAVFDDLAGPERHRRFTVGIDDDVTKLSLPVDENFQITPEGLTAVFYGLGADGTVGAAKNSVKIIASEPGRYAQGYFVYDSRKSGATTVSHLRFGSEPIDAPYLVDEADFVAVHQFEMLEKMRTLDLAKPGATVLINSPYGADTWDRLPEDIQRIITERGLDLWVIDATQVAHEAGLGQRINTVMQPCYFYLSGVMDRDDAIARIKESIEKTYLSKRGRIIVERNFKAVDAAIDNMIRITPGEEFSGLARMKPLPDEAPDFVQRVTGAMLRGDGDRLPVSLLPVDGTWPIATSRYEKRGIAEEIPIWDESLCIDCGKCAIACPHAAIRIKVAPAEEFDDAPEGFKSKNYRDRKLTDHRLVVQVAPDDCTGCSICVDVCPAKSKTEVKHKAINMEPRRDHLETERTNYDYFLGLPEIDRTKVRHDQVKGVAQLQPLFEFSLACSGCGETPYIRTLTQLFGDRMLVANATGCSSIYGGNLPTAPYAMDPHGRGPAWSNSLFEDNAEFGLGMRLAWEQQHNEARRLVGELPGLDPDLVSALLGADMSQEQGVIDQRERVAQLKKALEGRSDAAAVRLASLADELVEKSVWIIGGDGWAYDIGYGGLDHVLASGRNVNILVLDTEVYSNTGGQASKATPRGAAAKFAAKGKGGAKKDLGLIAQAYGDVFVAQVSMGANQQQTVRALLEAQAWPGPSLIIAYATCIAHGIDMGTSMTHQAEAVSSGYWPLYRFRPSEDEHAVPLHLDSKAPTGRIGDFMAKEARFAMLKRSNPERAAELEKLAQADADERWRYYSQVAGIERALPTGRSQDQDPERKDGDVVARPAMRANPDGDAARANRPQATAAGGARGPADGTAQESGARPSKEERAAAIAARRARLAAERAAAGGGSTEESGARPSKEERAAAIAARRARLAAERAAQAEREDSE</sequence>
<evidence type="ECO:0000256" key="7">
    <source>
        <dbReference type="ARBA" id="ARBA00023004"/>
    </source>
</evidence>
<dbReference type="InterPro" id="IPR009014">
    <property type="entry name" value="Transketo_C/PFOR_II"/>
</dbReference>
<dbReference type="InterPro" id="IPR002869">
    <property type="entry name" value="Pyrv_flavodox_OxRed_cen"/>
</dbReference>
<dbReference type="Gene3D" id="4.10.780.10">
    <property type="entry name" value="Pyruvate-flavodoxin oxidoreductase, EKR domain"/>
    <property type="match status" value="1"/>
</dbReference>
<dbReference type="EMBL" id="OMOH01000002">
    <property type="protein sequence ID" value="SPF67709.1"/>
    <property type="molecule type" value="Genomic_DNA"/>
</dbReference>